<accession>A0A285VER1</accession>
<evidence type="ECO:0000313" key="2">
    <source>
        <dbReference type="EMBL" id="SOC51596.1"/>
    </source>
</evidence>
<reference evidence="3" key="1">
    <citation type="submission" date="2017-08" db="EMBL/GenBank/DDBJ databases">
        <authorList>
            <person name="Varghese N."/>
            <person name="Submissions S."/>
        </authorList>
    </citation>
    <scope>NUCLEOTIDE SEQUENCE [LARGE SCALE GENOMIC DNA]</scope>
    <source>
        <strain evidence="3">DSM 4725</strain>
    </source>
</reference>
<keyword evidence="1" id="KW-0812">Transmembrane</keyword>
<keyword evidence="1" id="KW-1133">Transmembrane helix</keyword>
<proteinExistence type="predicted"/>
<keyword evidence="1" id="KW-0472">Membrane</keyword>
<evidence type="ECO:0000313" key="3">
    <source>
        <dbReference type="Proteomes" id="UP000219435"/>
    </source>
</evidence>
<keyword evidence="3" id="KW-1185">Reference proteome</keyword>
<organism evidence="2 3">
    <name type="scientific">Blastococcus aggregatus</name>
    <dbReference type="NCBI Taxonomy" id="38502"/>
    <lineage>
        <taxon>Bacteria</taxon>
        <taxon>Bacillati</taxon>
        <taxon>Actinomycetota</taxon>
        <taxon>Actinomycetes</taxon>
        <taxon>Geodermatophilales</taxon>
        <taxon>Geodermatophilaceae</taxon>
        <taxon>Blastococcus</taxon>
    </lineage>
</organism>
<gene>
    <name evidence="2" type="ORF">SAMN05660748_3781</name>
</gene>
<sequence>MTKPTPAPAPVMPPSVRVAVGVMAVLALLLLASGVLLLFGLDVVVDRITDETDATEDEARRFVIFLSLVPSLVLGAALALAAVFVPRQRGWARWVGAAASGVLVVITIISAVIGGAVSVTSLLLLVLSVAAVTSLMARTTRAWMPGA</sequence>
<feature type="transmembrane region" description="Helical" evidence="1">
    <location>
        <begin position="62"/>
        <end position="85"/>
    </location>
</feature>
<dbReference type="Proteomes" id="UP000219435">
    <property type="component" value="Unassembled WGS sequence"/>
</dbReference>
<protein>
    <submittedName>
        <fullName evidence="2">Uncharacterized protein</fullName>
    </submittedName>
</protein>
<dbReference type="RefSeq" id="WP_141437171.1">
    <property type="nucleotide sequence ID" value="NZ_OBQI01000006.1"/>
</dbReference>
<feature type="transmembrane region" description="Helical" evidence="1">
    <location>
        <begin position="119"/>
        <end position="137"/>
    </location>
</feature>
<evidence type="ECO:0000256" key="1">
    <source>
        <dbReference type="SAM" id="Phobius"/>
    </source>
</evidence>
<feature type="transmembrane region" description="Helical" evidence="1">
    <location>
        <begin position="91"/>
        <end position="112"/>
    </location>
</feature>
<feature type="transmembrane region" description="Helical" evidence="1">
    <location>
        <begin position="20"/>
        <end position="41"/>
    </location>
</feature>
<dbReference type="AlphaFoldDB" id="A0A285VER1"/>
<name>A0A285VER1_9ACTN</name>
<dbReference type="EMBL" id="OBQI01000006">
    <property type="protein sequence ID" value="SOC51596.1"/>
    <property type="molecule type" value="Genomic_DNA"/>
</dbReference>